<comment type="subcellular location">
    <subcellularLocation>
        <location evidence="1">Mitochondrion</location>
    </subcellularLocation>
</comment>
<evidence type="ECO:0000256" key="1">
    <source>
        <dbReference type="ARBA" id="ARBA00004173"/>
    </source>
</evidence>
<keyword evidence="4" id="KW-0175">Coiled coil</keyword>
<dbReference type="Pfam" id="PF00817">
    <property type="entry name" value="IMS"/>
    <property type="match status" value="1"/>
</dbReference>
<accession>A0A2A9P2R6</accession>
<dbReference type="FunFam" id="3.30.70.270:FF:000014">
    <property type="entry name" value="DNA polymerase kappa subunit"/>
    <property type="match status" value="1"/>
</dbReference>
<dbReference type="Gene3D" id="3.30.70.270">
    <property type="match status" value="1"/>
</dbReference>
<protein>
    <recommendedName>
        <fullName evidence="2">DNA polymerase kappa</fullName>
    </recommendedName>
</protein>
<dbReference type="GO" id="GO:0005634">
    <property type="term" value="C:nucleus"/>
    <property type="evidence" value="ECO:0007669"/>
    <property type="project" value="TreeGrafter"/>
</dbReference>
<dbReference type="SUPFAM" id="SSF100879">
    <property type="entry name" value="Lesion bypass DNA polymerase (Y-family), little finger domain"/>
    <property type="match status" value="1"/>
</dbReference>
<proteinExistence type="predicted"/>
<dbReference type="GO" id="GO:0042276">
    <property type="term" value="P:error-prone translesion synthesis"/>
    <property type="evidence" value="ECO:0007669"/>
    <property type="project" value="TreeGrafter"/>
</dbReference>
<reference evidence="7 8" key="1">
    <citation type="journal article" date="2015" name="BMC Genomics">
        <title>Gene expression during zombie ant biting behavior reflects the complexity underlying fungal parasitic behavioral manipulation.</title>
        <authorList>
            <person name="de Bekker C."/>
            <person name="Ohm R.A."/>
            <person name="Loreto R.G."/>
            <person name="Sebastian A."/>
            <person name="Albert I."/>
            <person name="Merrow M."/>
            <person name="Brachmann A."/>
            <person name="Hughes D.P."/>
        </authorList>
    </citation>
    <scope>NUCLEOTIDE SEQUENCE [LARGE SCALE GENOMIC DNA]</scope>
    <source>
        <strain evidence="7 8">SC16a</strain>
    </source>
</reference>
<dbReference type="Gene3D" id="3.40.1170.60">
    <property type="match status" value="1"/>
</dbReference>
<dbReference type="GO" id="GO:0070987">
    <property type="term" value="P:error-free translesion synthesis"/>
    <property type="evidence" value="ECO:0007669"/>
    <property type="project" value="UniProtKB-ARBA"/>
</dbReference>
<keyword evidence="8" id="KW-1185">Reference proteome</keyword>
<feature type="region of interest" description="Disordered" evidence="5">
    <location>
        <begin position="491"/>
        <end position="512"/>
    </location>
</feature>
<dbReference type="GO" id="GO:0005739">
    <property type="term" value="C:mitochondrion"/>
    <property type="evidence" value="ECO:0007669"/>
    <property type="project" value="UniProtKB-SubCell"/>
</dbReference>
<evidence type="ECO:0000256" key="3">
    <source>
        <dbReference type="ARBA" id="ARBA00023128"/>
    </source>
</evidence>
<organism evidence="7 8">
    <name type="scientific">Ophiocordyceps unilateralis</name>
    <name type="common">Zombie-ant fungus</name>
    <name type="synonym">Torrubia unilateralis</name>
    <dbReference type="NCBI Taxonomy" id="268505"/>
    <lineage>
        <taxon>Eukaryota</taxon>
        <taxon>Fungi</taxon>
        <taxon>Dikarya</taxon>
        <taxon>Ascomycota</taxon>
        <taxon>Pezizomycotina</taxon>
        <taxon>Sordariomycetes</taxon>
        <taxon>Hypocreomycetidae</taxon>
        <taxon>Hypocreales</taxon>
        <taxon>Ophiocordycipitaceae</taxon>
        <taxon>Ophiocordyceps</taxon>
    </lineage>
</organism>
<dbReference type="Gene3D" id="3.30.1490.100">
    <property type="entry name" value="DNA polymerase, Y-family, little finger domain"/>
    <property type="match status" value="1"/>
</dbReference>
<feature type="region of interest" description="Disordered" evidence="5">
    <location>
        <begin position="574"/>
        <end position="609"/>
    </location>
</feature>
<dbReference type="FunFam" id="3.30.1490.100:FF:000010">
    <property type="entry name" value="DNA-directed polymerase kappa"/>
    <property type="match status" value="1"/>
</dbReference>
<dbReference type="PANTHER" id="PTHR11076">
    <property type="entry name" value="DNA REPAIR POLYMERASE UMUC / TRANSFERASE FAMILY MEMBER"/>
    <property type="match status" value="1"/>
</dbReference>
<dbReference type="GO" id="GO:0003684">
    <property type="term" value="F:damaged DNA binding"/>
    <property type="evidence" value="ECO:0007669"/>
    <property type="project" value="InterPro"/>
</dbReference>
<dbReference type="EMBL" id="LAZP02001139">
    <property type="protein sequence ID" value="PFH55163.1"/>
    <property type="molecule type" value="Genomic_DNA"/>
</dbReference>
<dbReference type="InterPro" id="IPR022880">
    <property type="entry name" value="DNApol_IV"/>
</dbReference>
<gene>
    <name evidence="7" type="ORF">XA68_10555</name>
</gene>
<name>A0A2A9P2R6_OPHUN</name>
<feature type="domain" description="UmuC" evidence="6">
    <location>
        <begin position="112"/>
        <end position="291"/>
    </location>
</feature>
<keyword evidence="3" id="KW-0496">Mitochondrion</keyword>
<dbReference type="OrthoDB" id="1747274at2759"/>
<evidence type="ECO:0000313" key="7">
    <source>
        <dbReference type="EMBL" id="PFH55163.1"/>
    </source>
</evidence>
<feature type="coiled-coil region" evidence="4">
    <location>
        <begin position="367"/>
        <end position="394"/>
    </location>
</feature>
<evidence type="ECO:0000259" key="6">
    <source>
        <dbReference type="PROSITE" id="PS50173"/>
    </source>
</evidence>
<dbReference type="Proteomes" id="UP000037136">
    <property type="component" value="Unassembled WGS sequence"/>
</dbReference>
<evidence type="ECO:0000313" key="8">
    <source>
        <dbReference type="Proteomes" id="UP000037136"/>
    </source>
</evidence>
<evidence type="ECO:0000256" key="4">
    <source>
        <dbReference type="SAM" id="Coils"/>
    </source>
</evidence>
<dbReference type="Gene3D" id="1.10.150.810">
    <property type="match status" value="1"/>
</dbReference>
<dbReference type="FunFam" id="3.40.1170.60:FF:000012">
    <property type="entry name" value="Putative DNA-directed polymerase kappa"/>
    <property type="match status" value="1"/>
</dbReference>
<dbReference type="InterPro" id="IPR001126">
    <property type="entry name" value="UmuC"/>
</dbReference>
<dbReference type="InterPro" id="IPR050116">
    <property type="entry name" value="DNA_polymerase-Y"/>
</dbReference>
<dbReference type="AlphaFoldDB" id="A0A2A9P2R6"/>
<dbReference type="Gene3D" id="3.30.160.60">
    <property type="entry name" value="Classic Zinc Finger"/>
    <property type="match status" value="1"/>
</dbReference>
<dbReference type="PANTHER" id="PTHR11076:SF33">
    <property type="entry name" value="DNA POLYMERASE KAPPA"/>
    <property type="match status" value="1"/>
</dbReference>
<dbReference type="InterPro" id="IPR017961">
    <property type="entry name" value="DNA_pol_Y-fam_little_finger"/>
</dbReference>
<dbReference type="STRING" id="268505.A0A2A9P2R6"/>
<reference evidence="7 8" key="2">
    <citation type="journal article" date="2017" name="Sci. Rep.">
        <title>Ant-infecting Ophiocordyceps genomes reveal a high diversity of potential behavioral manipulation genes and a possible major role for enterotoxins.</title>
        <authorList>
            <person name="de Bekker C."/>
            <person name="Ohm R.A."/>
            <person name="Evans H.C."/>
            <person name="Brachmann A."/>
            <person name="Hughes D.P."/>
        </authorList>
    </citation>
    <scope>NUCLEOTIDE SEQUENCE [LARGE SCALE GENOMIC DNA]</scope>
    <source>
        <strain evidence="7 8">SC16a</strain>
    </source>
</reference>
<dbReference type="Gene3D" id="1.10.150.20">
    <property type="entry name" value="5' to 3' exonuclease, C-terminal subdomain"/>
    <property type="match status" value="1"/>
</dbReference>
<dbReference type="FunFam" id="1.10.150.810:FF:000003">
    <property type="entry name" value="DNA polymerase kappa subunit"/>
    <property type="match status" value="1"/>
</dbReference>
<dbReference type="Pfam" id="PF11799">
    <property type="entry name" value="IMS_C"/>
    <property type="match status" value="1"/>
</dbReference>
<dbReference type="GO" id="GO:0006281">
    <property type="term" value="P:DNA repair"/>
    <property type="evidence" value="ECO:0007669"/>
    <property type="project" value="InterPro"/>
</dbReference>
<evidence type="ECO:0000256" key="2">
    <source>
        <dbReference type="ARBA" id="ARBA00016178"/>
    </source>
</evidence>
<dbReference type="InterPro" id="IPR036775">
    <property type="entry name" value="DNA_pol_Y-fam_lit_finger_sf"/>
</dbReference>
<feature type="region of interest" description="Disordered" evidence="5">
    <location>
        <begin position="1"/>
        <end position="22"/>
    </location>
</feature>
<sequence>MAAERLKQDSSQDTAGKDDSRTLKYHLLGPSLTKAGQDEVDQSKVSTIIYDASKGSKFFKREQFRDSHLTAKIKRILSRKRQLEEQDLSRDLRNADRTIAELESSRDLTQCIVHVDCDAFYAAVEQLERPELRALPFAVGSGVLTTCNYVARQFGCRSGMASFVAKKLCPTLIFVKPNFPKYIAKAQEVREIFAGYDPRFESAGIDEAYLNITEYCAANGVDSTDAVHQLRREIFEKTQITVSAGIAANTRLAKICSNMNKPNGQYLLPSDRISILRFMQALPTRKVNGIGRVLERELLEIGVKTWGNVYEQRHFLKQLFGHKTSDFLLNCYLGLGRTSVHPAEEYERKSVGTESTFAELSDPLILREKLRWTAEELERDLKRAECKGRTLCLKAKLHTFEVLTRQRVTPRAIYLAEDIYDQALPMLCKLQAELPGLKLRLMGLRCTHLVSIKKPDTMSFLGFKRRKLDAEGHQGVERRAVTMDLNHVDMPLVSSGRRPEGGDGAPGVASTGDMGCGDALASNKHGRDKCAEKNNWWDCPVCLRPQPADGEHINDHIDLCLSRRAVRDITREGEMARKSAIAPENKRSGPLVRKRQRTSSADPKQKKLSFGHAELMIISREEKVVPSSLAG</sequence>
<comment type="caution">
    <text evidence="7">The sequence shown here is derived from an EMBL/GenBank/DDBJ whole genome shotgun (WGS) entry which is preliminary data.</text>
</comment>
<dbReference type="GO" id="GO:0003887">
    <property type="term" value="F:DNA-directed DNA polymerase activity"/>
    <property type="evidence" value="ECO:0007669"/>
    <property type="project" value="InterPro"/>
</dbReference>
<dbReference type="SUPFAM" id="SSF56672">
    <property type="entry name" value="DNA/RNA polymerases"/>
    <property type="match status" value="1"/>
</dbReference>
<evidence type="ECO:0000256" key="5">
    <source>
        <dbReference type="SAM" id="MobiDB-lite"/>
    </source>
</evidence>
<dbReference type="PROSITE" id="PS50173">
    <property type="entry name" value="UMUC"/>
    <property type="match status" value="1"/>
</dbReference>
<dbReference type="InterPro" id="IPR043502">
    <property type="entry name" value="DNA/RNA_pol_sf"/>
</dbReference>
<dbReference type="InterPro" id="IPR043128">
    <property type="entry name" value="Rev_trsase/Diguanyl_cyclase"/>
</dbReference>
<dbReference type="CDD" id="cd03586">
    <property type="entry name" value="PolY_Pol_IV_kappa"/>
    <property type="match status" value="1"/>
</dbReference>